<keyword evidence="7" id="KW-0653">Protein transport</keyword>
<dbReference type="EMBL" id="JBHSHD010000017">
    <property type="protein sequence ID" value="MFC4822510.1"/>
    <property type="molecule type" value="Genomic_DNA"/>
</dbReference>
<feature type="region of interest" description="Disordered" evidence="10">
    <location>
        <begin position="85"/>
        <end position="122"/>
    </location>
</feature>
<dbReference type="SUPFAM" id="SSF74653">
    <property type="entry name" value="TolA/TonB C-terminal domain"/>
    <property type="match status" value="1"/>
</dbReference>
<evidence type="ECO:0000256" key="4">
    <source>
        <dbReference type="ARBA" id="ARBA00022475"/>
    </source>
</evidence>
<comment type="subcellular location">
    <subcellularLocation>
        <location evidence="1">Cell inner membrane</location>
        <topology evidence="1">Single-pass membrane protein</topology>
        <orientation evidence="1">Periplasmic side</orientation>
    </subcellularLocation>
</comment>
<feature type="compositionally biased region" description="Basic and acidic residues" evidence="10">
    <location>
        <begin position="1"/>
        <end position="13"/>
    </location>
</feature>
<sequence length="272" mass="28962">MDRISLMRPDGRGQRHRTGTAPGSARPGLRDLSAVRVLALVATCALHAAAFLALMCPPPPAPRLPSQRMTVVLIDLSGVEATPPAAPAPLAAAAPTLPEPRRPSPKRTTSRTAAPTPTMTPIAAPLPVAVGEVAQAEPQRAVADATEREDRPKEEPASASPRDAVGQDAAAAAVAAHRTSDWQAIVLAHLERHRRYPFAAQRAREQGTADLRFRVDRRGRVLAARIERSSGSAALDEEALAVVRRAEPLPPPPPEIAGETLELVVPVRFRLR</sequence>
<dbReference type="InterPro" id="IPR051045">
    <property type="entry name" value="TonB-dependent_transducer"/>
</dbReference>
<keyword evidence="14" id="KW-1185">Reference proteome</keyword>
<evidence type="ECO:0000256" key="2">
    <source>
        <dbReference type="ARBA" id="ARBA00006555"/>
    </source>
</evidence>
<evidence type="ECO:0000256" key="6">
    <source>
        <dbReference type="ARBA" id="ARBA00022692"/>
    </source>
</evidence>
<dbReference type="Gene3D" id="3.30.1150.10">
    <property type="match status" value="1"/>
</dbReference>
<dbReference type="Pfam" id="PF03544">
    <property type="entry name" value="TonB_C"/>
    <property type="match status" value="1"/>
</dbReference>
<keyword evidence="8 11" id="KW-1133">Transmembrane helix</keyword>
<gene>
    <name evidence="13" type="ORF">ACFO6Q_19480</name>
</gene>
<evidence type="ECO:0000259" key="12">
    <source>
        <dbReference type="PROSITE" id="PS52015"/>
    </source>
</evidence>
<name>A0ABV9QZM1_9GAMM</name>
<accession>A0ABV9QZM1</accession>
<dbReference type="Proteomes" id="UP001595886">
    <property type="component" value="Unassembled WGS sequence"/>
</dbReference>
<feature type="compositionally biased region" description="Basic and acidic residues" evidence="10">
    <location>
        <begin position="145"/>
        <end position="156"/>
    </location>
</feature>
<protein>
    <submittedName>
        <fullName evidence="13">Energy transducer TonB</fullName>
    </submittedName>
</protein>
<evidence type="ECO:0000256" key="5">
    <source>
        <dbReference type="ARBA" id="ARBA00022519"/>
    </source>
</evidence>
<keyword evidence="9 11" id="KW-0472">Membrane</keyword>
<dbReference type="PANTHER" id="PTHR33446">
    <property type="entry name" value="PROTEIN TONB-RELATED"/>
    <property type="match status" value="1"/>
</dbReference>
<comment type="similarity">
    <text evidence="2">Belongs to the TonB family.</text>
</comment>
<dbReference type="InterPro" id="IPR037682">
    <property type="entry name" value="TonB_C"/>
</dbReference>
<reference evidence="14" key="1">
    <citation type="journal article" date="2019" name="Int. J. Syst. Evol. Microbiol.">
        <title>The Global Catalogue of Microorganisms (GCM) 10K type strain sequencing project: providing services to taxonomists for standard genome sequencing and annotation.</title>
        <authorList>
            <consortium name="The Broad Institute Genomics Platform"/>
            <consortium name="The Broad Institute Genome Sequencing Center for Infectious Disease"/>
            <person name="Wu L."/>
            <person name="Ma J."/>
        </authorList>
    </citation>
    <scope>NUCLEOTIDE SEQUENCE [LARGE SCALE GENOMIC DNA]</scope>
    <source>
        <strain evidence="14">CCUG 30340</strain>
    </source>
</reference>
<evidence type="ECO:0000313" key="13">
    <source>
        <dbReference type="EMBL" id="MFC4822510.1"/>
    </source>
</evidence>
<comment type="caution">
    <text evidence="13">The sequence shown here is derived from an EMBL/GenBank/DDBJ whole genome shotgun (WGS) entry which is preliminary data.</text>
</comment>
<evidence type="ECO:0000256" key="7">
    <source>
        <dbReference type="ARBA" id="ARBA00022927"/>
    </source>
</evidence>
<keyword evidence="4" id="KW-1003">Cell membrane</keyword>
<keyword evidence="5" id="KW-0997">Cell inner membrane</keyword>
<dbReference type="PROSITE" id="PS52015">
    <property type="entry name" value="TONB_CTD"/>
    <property type="match status" value="1"/>
</dbReference>
<dbReference type="NCBIfam" id="TIGR01352">
    <property type="entry name" value="tonB_Cterm"/>
    <property type="match status" value="1"/>
</dbReference>
<feature type="region of interest" description="Disordered" evidence="10">
    <location>
        <begin position="136"/>
        <end position="172"/>
    </location>
</feature>
<dbReference type="PANTHER" id="PTHR33446:SF2">
    <property type="entry name" value="PROTEIN TONB"/>
    <property type="match status" value="1"/>
</dbReference>
<feature type="domain" description="TonB C-terminal" evidence="12">
    <location>
        <begin position="181"/>
        <end position="272"/>
    </location>
</feature>
<evidence type="ECO:0000256" key="1">
    <source>
        <dbReference type="ARBA" id="ARBA00004383"/>
    </source>
</evidence>
<feature type="transmembrane region" description="Helical" evidence="11">
    <location>
        <begin position="34"/>
        <end position="55"/>
    </location>
</feature>
<evidence type="ECO:0000313" key="14">
    <source>
        <dbReference type="Proteomes" id="UP001595886"/>
    </source>
</evidence>
<dbReference type="RefSeq" id="WP_380022843.1">
    <property type="nucleotide sequence ID" value="NZ_JBHSHD010000017.1"/>
</dbReference>
<evidence type="ECO:0000256" key="9">
    <source>
        <dbReference type="ARBA" id="ARBA00023136"/>
    </source>
</evidence>
<evidence type="ECO:0000256" key="10">
    <source>
        <dbReference type="SAM" id="MobiDB-lite"/>
    </source>
</evidence>
<evidence type="ECO:0000256" key="8">
    <source>
        <dbReference type="ARBA" id="ARBA00022989"/>
    </source>
</evidence>
<feature type="compositionally biased region" description="Low complexity" evidence="10">
    <location>
        <begin position="110"/>
        <end position="122"/>
    </location>
</feature>
<proteinExistence type="inferred from homology"/>
<evidence type="ECO:0000256" key="3">
    <source>
        <dbReference type="ARBA" id="ARBA00022448"/>
    </source>
</evidence>
<organism evidence="13 14">
    <name type="scientific">Dokdonella ginsengisoli</name>
    <dbReference type="NCBI Taxonomy" id="363846"/>
    <lineage>
        <taxon>Bacteria</taxon>
        <taxon>Pseudomonadati</taxon>
        <taxon>Pseudomonadota</taxon>
        <taxon>Gammaproteobacteria</taxon>
        <taxon>Lysobacterales</taxon>
        <taxon>Rhodanobacteraceae</taxon>
        <taxon>Dokdonella</taxon>
    </lineage>
</organism>
<keyword evidence="6 11" id="KW-0812">Transmembrane</keyword>
<evidence type="ECO:0000256" key="11">
    <source>
        <dbReference type="SAM" id="Phobius"/>
    </source>
</evidence>
<feature type="region of interest" description="Disordered" evidence="10">
    <location>
        <begin position="1"/>
        <end position="28"/>
    </location>
</feature>
<keyword evidence="3" id="KW-0813">Transport</keyword>
<dbReference type="InterPro" id="IPR006260">
    <property type="entry name" value="TonB/TolA_C"/>
</dbReference>
<feature type="compositionally biased region" description="Low complexity" evidence="10">
    <location>
        <begin position="85"/>
        <end position="96"/>
    </location>
</feature>